<dbReference type="Pfam" id="PF00440">
    <property type="entry name" value="TetR_N"/>
    <property type="match status" value="1"/>
</dbReference>
<feature type="compositionally biased region" description="Basic and acidic residues" evidence="5">
    <location>
        <begin position="1"/>
        <end position="10"/>
    </location>
</feature>
<comment type="caution">
    <text evidence="7">The sequence shown here is derived from an EMBL/GenBank/DDBJ whole genome shotgun (WGS) entry which is preliminary data.</text>
</comment>
<keyword evidence="3" id="KW-0804">Transcription</keyword>
<reference evidence="8" key="1">
    <citation type="journal article" date="2019" name="Int. J. Syst. Evol. Microbiol.">
        <title>The Global Catalogue of Microorganisms (GCM) 10K type strain sequencing project: providing services to taxonomists for standard genome sequencing and annotation.</title>
        <authorList>
            <consortium name="The Broad Institute Genomics Platform"/>
            <consortium name="The Broad Institute Genome Sequencing Center for Infectious Disease"/>
            <person name="Wu L."/>
            <person name="Ma J."/>
        </authorList>
    </citation>
    <scope>NUCLEOTIDE SEQUENCE [LARGE SCALE GENOMIC DNA]</scope>
    <source>
        <strain evidence="8">JCM 16114</strain>
    </source>
</reference>
<accession>A0ABP5PQ06</accession>
<keyword evidence="8" id="KW-1185">Reference proteome</keyword>
<keyword evidence="1" id="KW-0805">Transcription regulation</keyword>
<feature type="domain" description="HTH tetR-type" evidence="6">
    <location>
        <begin position="79"/>
        <end position="139"/>
    </location>
</feature>
<dbReference type="RefSeq" id="WP_344489833.1">
    <property type="nucleotide sequence ID" value="NZ_BAAAQX010000035.1"/>
</dbReference>
<evidence type="ECO:0000313" key="8">
    <source>
        <dbReference type="Proteomes" id="UP001499843"/>
    </source>
</evidence>
<dbReference type="SUPFAM" id="SSF46689">
    <property type="entry name" value="Homeodomain-like"/>
    <property type="match status" value="1"/>
</dbReference>
<dbReference type="Pfam" id="PF17940">
    <property type="entry name" value="TetR_C_31"/>
    <property type="match status" value="1"/>
</dbReference>
<feature type="compositionally biased region" description="Basic and acidic residues" evidence="5">
    <location>
        <begin position="39"/>
        <end position="64"/>
    </location>
</feature>
<dbReference type="InterPro" id="IPR009057">
    <property type="entry name" value="Homeodomain-like_sf"/>
</dbReference>
<keyword evidence="2 4" id="KW-0238">DNA-binding</keyword>
<evidence type="ECO:0000256" key="4">
    <source>
        <dbReference type="PROSITE-ProRule" id="PRU00335"/>
    </source>
</evidence>
<evidence type="ECO:0000313" key="7">
    <source>
        <dbReference type="EMBL" id="GAA2213709.1"/>
    </source>
</evidence>
<evidence type="ECO:0000256" key="1">
    <source>
        <dbReference type="ARBA" id="ARBA00023015"/>
    </source>
</evidence>
<dbReference type="PANTHER" id="PTHR47506:SF6">
    <property type="entry name" value="HTH-TYPE TRANSCRIPTIONAL REPRESSOR NEMR"/>
    <property type="match status" value="1"/>
</dbReference>
<evidence type="ECO:0000256" key="2">
    <source>
        <dbReference type="ARBA" id="ARBA00023125"/>
    </source>
</evidence>
<dbReference type="PANTHER" id="PTHR47506">
    <property type="entry name" value="TRANSCRIPTIONAL REGULATORY PROTEIN"/>
    <property type="match status" value="1"/>
</dbReference>
<proteinExistence type="predicted"/>
<dbReference type="PROSITE" id="PS50977">
    <property type="entry name" value="HTH_TETR_2"/>
    <property type="match status" value="1"/>
</dbReference>
<dbReference type="SUPFAM" id="SSF48498">
    <property type="entry name" value="Tetracyclin repressor-like, C-terminal domain"/>
    <property type="match status" value="1"/>
</dbReference>
<evidence type="ECO:0000256" key="5">
    <source>
        <dbReference type="SAM" id="MobiDB-lite"/>
    </source>
</evidence>
<dbReference type="InterPro" id="IPR036271">
    <property type="entry name" value="Tet_transcr_reg_TetR-rel_C_sf"/>
</dbReference>
<dbReference type="PRINTS" id="PR00455">
    <property type="entry name" value="HTHTETR"/>
</dbReference>
<organism evidence="7 8">
    <name type="scientific">Nonomuraea monospora</name>
    <dbReference type="NCBI Taxonomy" id="568818"/>
    <lineage>
        <taxon>Bacteria</taxon>
        <taxon>Bacillati</taxon>
        <taxon>Actinomycetota</taxon>
        <taxon>Actinomycetes</taxon>
        <taxon>Streptosporangiales</taxon>
        <taxon>Streptosporangiaceae</taxon>
        <taxon>Nonomuraea</taxon>
    </lineage>
</organism>
<name>A0ABP5PQ06_9ACTN</name>
<dbReference type="Gene3D" id="1.10.357.10">
    <property type="entry name" value="Tetracycline Repressor, domain 2"/>
    <property type="match status" value="1"/>
</dbReference>
<feature type="compositionally biased region" description="Low complexity" evidence="5">
    <location>
        <begin position="22"/>
        <end position="38"/>
    </location>
</feature>
<dbReference type="InterPro" id="IPR041583">
    <property type="entry name" value="TetR_C_31"/>
</dbReference>
<feature type="DNA-binding region" description="H-T-H motif" evidence="4">
    <location>
        <begin position="102"/>
        <end position="121"/>
    </location>
</feature>
<sequence length="250" mass="26905">MNGPPHDRGDPSGSRPDPSDTSGPPRGRAGRDPGAADGSARDSAGRDRSETTGPGHDRAGRGAEDTGGTAPRRARRHDPGRRDRLIDAALTVIAERGVAGTTHREIARAADVPLGSMTYHFTSLEEVLAEAFTRHADAVARVFDERMSAARDQDEAAEAVIAMVSADLFGSQHDLVLSVELYVAAARNPALRAVTQAWMARSRRALERHFDATTARELDALIEGLVLHSALSTDPMTPEQIRHAILRFLR</sequence>
<evidence type="ECO:0000259" key="6">
    <source>
        <dbReference type="PROSITE" id="PS50977"/>
    </source>
</evidence>
<evidence type="ECO:0000256" key="3">
    <source>
        <dbReference type="ARBA" id="ARBA00023163"/>
    </source>
</evidence>
<feature type="region of interest" description="Disordered" evidence="5">
    <location>
        <begin position="1"/>
        <end position="83"/>
    </location>
</feature>
<dbReference type="Proteomes" id="UP001499843">
    <property type="component" value="Unassembled WGS sequence"/>
</dbReference>
<gene>
    <name evidence="7" type="ORF">GCM10009850_091720</name>
</gene>
<dbReference type="EMBL" id="BAAAQX010000035">
    <property type="protein sequence ID" value="GAA2213709.1"/>
    <property type="molecule type" value="Genomic_DNA"/>
</dbReference>
<protein>
    <recommendedName>
        <fullName evidence="6">HTH tetR-type domain-containing protein</fullName>
    </recommendedName>
</protein>
<dbReference type="InterPro" id="IPR001647">
    <property type="entry name" value="HTH_TetR"/>
</dbReference>